<dbReference type="EC" id="2.1.1.-" evidence="4"/>
<keyword evidence="2 4" id="KW-0808">Transferase</keyword>
<dbReference type="GO" id="GO:0008168">
    <property type="term" value="F:methyltransferase activity"/>
    <property type="evidence" value="ECO:0007669"/>
    <property type="project" value="UniProtKB-KW"/>
</dbReference>
<keyword evidence="1 4" id="KW-0489">Methyltransferase</keyword>
<organism evidence="4 5">
    <name type="scientific">Candidatus Lokiarchaeum ossiferum</name>
    <dbReference type="NCBI Taxonomy" id="2951803"/>
    <lineage>
        <taxon>Archaea</taxon>
        <taxon>Promethearchaeati</taxon>
        <taxon>Promethearchaeota</taxon>
        <taxon>Promethearchaeia</taxon>
        <taxon>Promethearchaeales</taxon>
        <taxon>Promethearchaeaceae</taxon>
        <taxon>Candidatus Lokiarchaeum</taxon>
    </lineage>
</organism>
<dbReference type="PANTHER" id="PTHR43167:SF1">
    <property type="entry name" value="PUTATIVE (AFU_ORTHOLOGUE AFUA_6G01830)-RELATED"/>
    <property type="match status" value="1"/>
</dbReference>
<proteinExistence type="predicted"/>
<keyword evidence="5" id="KW-1185">Reference proteome</keyword>
<name>A0ABY6HLA4_9ARCH</name>
<accession>A0ABY6HLA4</accession>
<dbReference type="InterPro" id="IPR002935">
    <property type="entry name" value="SAM_O-MeTrfase"/>
</dbReference>
<sequence length="196" mass="22245">MFHNITEEILARMKVLEEKDAIDREDGTPRLQRLRQIPPETGKFLAIMASSSPAGNLTEVGTSAGYSTMWLSLAAKIRNQKIITFELMEEKIELAKETFQLAKIEKWVDLREGDALVNLESIDNVAFCFLDCEKHLYFDVYNKIVPKLVPGGLLVCDNAINHRETLEPMIKFAESDERVDTILVPIGKGEFICRKT</sequence>
<dbReference type="GO" id="GO:0032259">
    <property type="term" value="P:methylation"/>
    <property type="evidence" value="ECO:0007669"/>
    <property type="project" value="UniProtKB-KW"/>
</dbReference>
<evidence type="ECO:0000313" key="5">
    <source>
        <dbReference type="Proteomes" id="UP001208689"/>
    </source>
</evidence>
<dbReference type="CDD" id="cd02440">
    <property type="entry name" value="AdoMet_MTases"/>
    <property type="match status" value="1"/>
</dbReference>
<reference evidence="4" key="1">
    <citation type="submission" date="2022-09" db="EMBL/GenBank/DDBJ databases">
        <title>Actin cytoskeleton and complex cell architecture in an #Asgard archaeon.</title>
        <authorList>
            <person name="Ponce Toledo R.I."/>
            <person name="Schleper C."/>
            <person name="Rodrigues Oliveira T."/>
            <person name="Wollweber F."/>
            <person name="Xu J."/>
            <person name="Rittmann S."/>
            <person name="Klingl A."/>
            <person name="Pilhofer M."/>
        </authorList>
    </citation>
    <scope>NUCLEOTIDE SEQUENCE</scope>
    <source>
        <strain evidence="4">B-35</strain>
    </source>
</reference>
<dbReference type="Pfam" id="PF01596">
    <property type="entry name" value="Methyltransf_3"/>
    <property type="match status" value="1"/>
</dbReference>
<dbReference type="EMBL" id="CP104013">
    <property type="protein sequence ID" value="UYP44288.1"/>
    <property type="molecule type" value="Genomic_DNA"/>
</dbReference>
<keyword evidence="3" id="KW-0949">S-adenosyl-L-methionine</keyword>
<dbReference type="Gene3D" id="3.40.50.150">
    <property type="entry name" value="Vaccinia Virus protein VP39"/>
    <property type="match status" value="1"/>
</dbReference>
<evidence type="ECO:0000313" key="4">
    <source>
        <dbReference type="EMBL" id="UYP44288.1"/>
    </source>
</evidence>
<dbReference type="PANTHER" id="PTHR43167">
    <property type="entry name" value="PUTATIVE (AFU_ORTHOLOGUE AFUA_6G01830)-RELATED"/>
    <property type="match status" value="1"/>
</dbReference>
<dbReference type="SUPFAM" id="SSF53335">
    <property type="entry name" value="S-adenosyl-L-methionine-dependent methyltransferases"/>
    <property type="match status" value="1"/>
</dbReference>
<gene>
    <name evidence="4" type="ORF">NEF87_000573</name>
</gene>
<dbReference type="PROSITE" id="PS51682">
    <property type="entry name" value="SAM_OMT_I"/>
    <property type="match status" value="1"/>
</dbReference>
<protein>
    <submittedName>
        <fullName evidence="4">tRNA 5-hydroxyuridine methyltransferase</fullName>
        <ecNumber evidence="4">2.1.1.-</ecNumber>
    </submittedName>
</protein>
<evidence type="ECO:0000256" key="1">
    <source>
        <dbReference type="ARBA" id="ARBA00022603"/>
    </source>
</evidence>
<dbReference type="InterPro" id="IPR029063">
    <property type="entry name" value="SAM-dependent_MTases_sf"/>
</dbReference>
<evidence type="ECO:0000256" key="2">
    <source>
        <dbReference type="ARBA" id="ARBA00022679"/>
    </source>
</evidence>
<evidence type="ECO:0000256" key="3">
    <source>
        <dbReference type="ARBA" id="ARBA00022691"/>
    </source>
</evidence>
<dbReference type="Proteomes" id="UP001208689">
    <property type="component" value="Chromosome"/>
</dbReference>